<dbReference type="Pfam" id="PF20115">
    <property type="entry name" value="DUF6505"/>
    <property type="match status" value="1"/>
</dbReference>
<evidence type="ECO:0000313" key="1">
    <source>
        <dbReference type="EMBL" id="MDU0342207.1"/>
    </source>
</evidence>
<organism evidence="1 2">
    <name type="scientific">Bosea rubneri</name>
    <dbReference type="NCBI Taxonomy" id="3075434"/>
    <lineage>
        <taxon>Bacteria</taxon>
        <taxon>Pseudomonadati</taxon>
        <taxon>Pseudomonadota</taxon>
        <taxon>Alphaproteobacteria</taxon>
        <taxon>Hyphomicrobiales</taxon>
        <taxon>Boseaceae</taxon>
        <taxon>Bosea</taxon>
    </lineage>
</organism>
<proteinExistence type="predicted"/>
<dbReference type="Proteomes" id="UP001254257">
    <property type="component" value="Unassembled WGS sequence"/>
</dbReference>
<gene>
    <name evidence="1" type="ORF">RKE40_20105</name>
</gene>
<reference evidence="1 2" key="1">
    <citation type="submission" date="2023-09" db="EMBL/GenBank/DDBJ databases">
        <title>Whole genome shotgun sequencing (WGS) of Bosea sp. ZW T0_25, isolated from stored onions (Allium cepa).</title>
        <authorList>
            <person name="Stoll D.A."/>
            <person name="Huch M."/>
        </authorList>
    </citation>
    <scope>NUCLEOTIDE SEQUENCE [LARGE SCALE GENOMIC DNA]</scope>
    <source>
        <strain evidence="1 2">ZW T0_25</strain>
    </source>
</reference>
<dbReference type="EMBL" id="JAWDID010000035">
    <property type="protein sequence ID" value="MDU0342207.1"/>
    <property type="molecule type" value="Genomic_DNA"/>
</dbReference>
<comment type="caution">
    <text evidence="1">The sequence shown here is derived from an EMBL/GenBank/DDBJ whole genome shotgun (WGS) entry which is preliminary data.</text>
</comment>
<accession>A0ABU3SCT5</accession>
<keyword evidence="2" id="KW-1185">Reference proteome</keyword>
<dbReference type="InterPro" id="IPR045442">
    <property type="entry name" value="DUF6505"/>
</dbReference>
<name>A0ABU3SCT5_9HYPH</name>
<evidence type="ECO:0000313" key="2">
    <source>
        <dbReference type="Proteomes" id="UP001254257"/>
    </source>
</evidence>
<dbReference type="RefSeq" id="WP_316019993.1">
    <property type="nucleotide sequence ID" value="NZ_JAWDID010000035.1"/>
</dbReference>
<protein>
    <submittedName>
        <fullName evidence="1">DUF6505 family protein</fullName>
    </submittedName>
</protein>
<sequence>MTSLKLPRAIRLDPSDGFVFRRAAEPGEWLVSGSFLFDPQRVAEFDAKGRAAFRSGFLGIDSFGWSTLAVVTEATAEEYEQALLLLAGRFVEKLGAPDLPTARAAAGEELAFAASLCDHPAQTLLALHRTLEDGEIRERFRVLLPRDDRPKDAFRAFEFVEVEGEDEVVERVDLMNLGKGNAP</sequence>